<accession>A0A0F9AJE4</accession>
<organism evidence="2">
    <name type="scientific">marine sediment metagenome</name>
    <dbReference type="NCBI Taxonomy" id="412755"/>
    <lineage>
        <taxon>unclassified sequences</taxon>
        <taxon>metagenomes</taxon>
        <taxon>ecological metagenomes</taxon>
    </lineage>
</organism>
<name>A0A0F9AJE4_9ZZZZ</name>
<comment type="caution">
    <text evidence="2">The sequence shown here is derived from an EMBL/GenBank/DDBJ whole genome shotgun (WGS) entry which is preliminary data.</text>
</comment>
<gene>
    <name evidence="2" type="ORF">LCGC14_2563090</name>
</gene>
<evidence type="ECO:0000313" key="2">
    <source>
        <dbReference type="EMBL" id="KKL09714.1"/>
    </source>
</evidence>
<dbReference type="EMBL" id="LAZR01042359">
    <property type="protein sequence ID" value="KKL09714.1"/>
    <property type="molecule type" value="Genomic_DNA"/>
</dbReference>
<protein>
    <submittedName>
        <fullName evidence="2">Uncharacterized protein</fullName>
    </submittedName>
</protein>
<sequence>MTDINQMFKEVKEKLKRENNPNRTFKDFVREFRNNQKKPD</sequence>
<evidence type="ECO:0000256" key="1">
    <source>
        <dbReference type="SAM" id="MobiDB-lite"/>
    </source>
</evidence>
<feature type="region of interest" description="Disordered" evidence="1">
    <location>
        <begin position="12"/>
        <end position="40"/>
    </location>
</feature>
<dbReference type="AlphaFoldDB" id="A0A0F9AJE4"/>
<reference evidence="2" key="1">
    <citation type="journal article" date="2015" name="Nature">
        <title>Complex archaea that bridge the gap between prokaryotes and eukaryotes.</title>
        <authorList>
            <person name="Spang A."/>
            <person name="Saw J.H."/>
            <person name="Jorgensen S.L."/>
            <person name="Zaremba-Niedzwiedzka K."/>
            <person name="Martijn J."/>
            <person name="Lind A.E."/>
            <person name="van Eijk R."/>
            <person name="Schleper C."/>
            <person name="Guy L."/>
            <person name="Ettema T.J."/>
        </authorList>
    </citation>
    <scope>NUCLEOTIDE SEQUENCE</scope>
</reference>
<proteinExistence type="predicted"/>